<dbReference type="EMBL" id="CM029047">
    <property type="protein sequence ID" value="KAG2585794.1"/>
    <property type="molecule type" value="Genomic_DNA"/>
</dbReference>
<dbReference type="AlphaFoldDB" id="A0A8T0RK10"/>
<evidence type="ECO:0000313" key="2">
    <source>
        <dbReference type="EMBL" id="KAG2585794.1"/>
    </source>
</evidence>
<evidence type="ECO:0000256" key="1">
    <source>
        <dbReference type="SAM" id="MobiDB-lite"/>
    </source>
</evidence>
<accession>A0A8T0RK10</accession>
<feature type="compositionally biased region" description="Low complexity" evidence="1">
    <location>
        <begin position="33"/>
        <end position="49"/>
    </location>
</feature>
<protein>
    <submittedName>
        <fullName evidence="2">Uncharacterized protein</fullName>
    </submittedName>
</protein>
<dbReference type="Proteomes" id="UP000823388">
    <property type="component" value="Chromosome 6K"/>
</dbReference>
<feature type="region of interest" description="Disordered" evidence="1">
    <location>
        <begin position="30"/>
        <end position="111"/>
    </location>
</feature>
<evidence type="ECO:0000313" key="3">
    <source>
        <dbReference type="Proteomes" id="UP000823388"/>
    </source>
</evidence>
<comment type="caution">
    <text evidence="2">The sequence shown here is derived from an EMBL/GenBank/DDBJ whole genome shotgun (WGS) entry which is preliminary data.</text>
</comment>
<sequence length="111" mass="11661">MPLPTDKLVATAAASCAPLHALLHALLRRRPQPRGGARAAGGAPLLRAPSTPPLLHTLTRSSTPRPRAPPRVPHSRACRCRPPAAAPSRRASPAPPAPPATHSRRLPYAAR</sequence>
<name>A0A8T0RK10_PANVG</name>
<feature type="compositionally biased region" description="Low complexity" evidence="1">
    <location>
        <begin position="80"/>
        <end position="92"/>
    </location>
</feature>
<proteinExistence type="predicted"/>
<keyword evidence="3" id="KW-1185">Reference proteome</keyword>
<reference evidence="2" key="1">
    <citation type="submission" date="2020-05" db="EMBL/GenBank/DDBJ databases">
        <title>WGS assembly of Panicum virgatum.</title>
        <authorList>
            <person name="Lovell J.T."/>
            <person name="Jenkins J."/>
            <person name="Shu S."/>
            <person name="Juenger T.E."/>
            <person name="Schmutz J."/>
        </authorList>
    </citation>
    <scope>NUCLEOTIDE SEQUENCE</scope>
    <source>
        <strain evidence="2">AP13</strain>
    </source>
</reference>
<organism evidence="2 3">
    <name type="scientific">Panicum virgatum</name>
    <name type="common">Blackwell switchgrass</name>
    <dbReference type="NCBI Taxonomy" id="38727"/>
    <lineage>
        <taxon>Eukaryota</taxon>
        <taxon>Viridiplantae</taxon>
        <taxon>Streptophyta</taxon>
        <taxon>Embryophyta</taxon>
        <taxon>Tracheophyta</taxon>
        <taxon>Spermatophyta</taxon>
        <taxon>Magnoliopsida</taxon>
        <taxon>Liliopsida</taxon>
        <taxon>Poales</taxon>
        <taxon>Poaceae</taxon>
        <taxon>PACMAD clade</taxon>
        <taxon>Panicoideae</taxon>
        <taxon>Panicodae</taxon>
        <taxon>Paniceae</taxon>
        <taxon>Panicinae</taxon>
        <taxon>Panicum</taxon>
        <taxon>Panicum sect. Hiantes</taxon>
    </lineage>
</organism>
<gene>
    <name evidence="2" type="ORF">PVAP13_6KG410860</name>
</gene>